<feature type="domain" description="Reverse transcriptase/retrotransposon-derived protein RNase H-like" evidence="3">
    <location>
        <begin position="157"/>
        <end position="256"/>
    </location>
</feature>
<dbReference type="Pfam" id="PF00078">
    <property type="entry name" value="RVT_1"/>
    <property type="match status" value="1"/>
</dbReference>
<gene>
    <name evidence="4" type="ORF">G6F51_013280</name>
</gene>
<dbReference type="Gene3D" id="3.30.70.270">
    <property type="match status" value="2"/>
</dbReference>
<dbReference type="SUPFAM" id="SSF56672">
    <property type="entry name" value="DNA/RNA polymerases"/>
    <property type="match status" value="1"/>
</dbReference>
<proteinExistence type="predicted"/>
<comment type="caution">
    <text evidence="4">The sequence shown here is derived from an EMBL/GenBank/DDBJ whole genome shotgun (WGS) entry which is preliminary data.</text>
</comment>
<dbReference type="InterPro" id="IPR050951">
    <property type="entry name" value="Retrovirus_Pol_polyprotein"/>
</dbReference>
<dbReference type="CDD" id="cd09274">
    <property type="entry name" value="RNase_HI_RT_Ty3"/>
    <property type="match status" value="1"/>
</dbReference>
<dbReference type="FunFam" id="3.30.70.270:FF:000020">
    <property type="entry name" value="Transposon Tf2-6 polyprotein-like Protein"/>
    <property type="match status" value="1"/>
</dbReference>
<dbReference type="InterPro" id="IPR041577">
    <property type="entry name" value="RT_RNaseH_2"/>
</dbReference>
<dbReference type="PANTHER" id="PTHR37984:SF5">
    <property type="entry name" value="PROTEIN NYNRIN-LIKE"/>
    <property type="match status" value="1"/>
</dbReference>
<dbReference type="InterPro" id="IPR000477">
    <property type="entry name" value="RT_dom"/>
</dbReference>
<dbReference type="OrthoDB" id="2204425at2759"/>
<dbReference type="CDD" id="cd01647">
    <property type="entry name" value="RT_LTR"/>
    <property type="match status" value="1"/>
</dbReference>
<evidence type="ECO:0000259" key="3">
    <source>
        <dbReference type="Pfam" id="PF17919"/>
    </source>
</evidence>
<organism evidence="4 5">
    <name type="scientific">Rhizopus oryzae</name>
    <name type="common">Mucormycosis agent</name>
    <name type="synonym">Rhizopus arrhizus var. delemar</name>
    <dbReference type="NCBI Taxonomy" id="64495"/>
    <lineage>
        <taxon>Eukaryota</taxon>
        <taxon>Fungi</taxon>
        <taxon>Fungi incertae sedis</taxon>
        <taxon>Mucoromycota</taxon>
        <taxon>Mucoromycotina</taxon>
        <taxon>Mucoromycetes</taxon>
        <taxon>Mucorales</taxon>
        <taxon>Mucorineae</taxon>
        <taxon>Rhizopodaceae</taxon>
        <taxon>Rhizopus</taxon>
    </lineage>
</organism>
<evidence type="ECO:0000256" key="1">
    <source>
        <dbReference type="ARBA" id="ARBA00023268"/>
    </source>
</evidence>
<evidence type="ECO:0000313" key="4">
    <source>
        <dbReference type="EMBL" id="KAG1532062.1"/>
    </source>
</evidence>
<sequence length="343" mass="39551">MATPWGCFSYRVLPFGVVNGPACFSRAIYLAMQNYIGSFASTYIDDITVYSKTFEEHLVHLEKVLIRLREVNMVLKPSKAAWCQKEVSVLGFIVNRDGIKPQPSLVKKILEFLRPKNKTDIRAFTSLAGFYRRHVNCFGDIVAPLNEMLKKDAKWEWKKEQENAFKQLKEALANAVQLKYPDPKLSYKLFTDASDVGIGGVLVQYDEDKEIDRPICFLSRKLTAAEMKYPTVEKELLGVVYALSKLRRYLVDKTFELFTDNTAVRYLFTKSDPGSRLQRWIIAVQEFSFRVYHLPGKTNVVADIMSRYPPQGLDKEDLTSPDEYLFESWLVDPVIENQDYCDI</sequence>
<dbReference type="OMA" id="RICAECN"/>
<keyword evidence="1" id="KW-0511">Multifunctional enzyme</keyword>
<reference evidence="4" key="1">
    <citation type="journal article" date="2020" name="Microb. Genom.">
        <title>Genetic diversity of clinical and environmental Mucorales isolates obtained from an investigation of mucormycosis cases among solid organ transplant recipients.</title>
        <authorList>
            <person name="Nguyen M.H."/>
            <person name="Kaul D."/>
            <person name="Muto C."/>
            <person name="Cheng S.J."/>
            <person name="Richter R.A."/>
            <person name="Bruno V.M."/>
            <person name="Liu G."/>
            <person name="Beyhan S."/>
            <person name="Sundermann A.J."/>
            <person name="Mounaud S."/>
            <person name="Pasculle A.W."/>
            <person name="Nierman W.C."/>
            <person name="Driscoll E."/>
            <person name="Cumbie R."/>
            <person name="Clancy C.J."/>
            <person name="Dupont C.L."/>
        </authorList>
    </citation>
    <scope>NUCLEOTIDE SEQUENCE</scope>
    <source>
        <strain evidence="4">GL16</strain>
    </source>
</reference>
<dbReference type="Pfam" id="PF17919">
    <property type="entry name" value="RT_RNaseH_2"/>
    <property type="match status" value="1"/>
</dbReference>
<feature type="domain" description="Reverse transcriptase" evidence="2">
    <location>
        <begin position="6"/>
        <end position="94"/>
    </location>
</feature>
<dbReference type="GO" id="GO:0003824">
    <property type="term" value="F:catalytic activity"/>
    <property type="evidence" value="ECO:0007669"/>
    <property type="project" value="UniProtKB-KW"/>
</dbReference>
<name>A0A9P6XTK8_RHIOR</name>
<dbReference type="Proteomes" id="UP000717996">
    <property type="component" value="Unassembled WGS sequence"/>
</dbReference>
<dbReference type="InterPro" id="IPR043128">
    <property type="entry name" value="Rev_trsase/Diguanyl_cyclase"/>
</dbReference>
<evidence type="ECO:0008006" key="6">
    <source>
        <dbReference type="Google" id="ProtNLM"/>
    </source>
</evidence>
<dbReference type="Gene3D" id="3.10.10.10">
    <property type="entry name" value="HIV Type 1 Reverse Transcriptase, subunit A, domain 1"/>
    <property type="match status" value="1"/>
</dbReference>
<protein>
    <recommendedName>
        <fullName evidence="6">Reverse transcriptase domain-containing protein</fullName>
    </recommendedName>
</protein>
<evidence type="ECO:0000259" key="2">
    <source>
        <dbReference type="Pfam" id="PF00078"/>
    </source>
</evidence>
<dbReference type="PANTHER" id="PTHR37984">
    <property type="entry name" value="PROTEIN CBG26694"/>
    <property type="match status" value="1"/>
</dbReference>
<dbReference type="EMBL" id="JAANIT010004957">
    <property type="protein sequence ID" value="KAG1532062.1"/>
    <property type="molecule type" value="Genomic_DNA"/>
</dbReference>
<dbReference type="FunFam" id="3.10.20.370:FF:000001">
    <property type="entry name" value="Retrovirus-related Pol polyprotein from transposon 17.6-like protein"/>
    <property type="match status" value="1"/>
</dbReference>
<dbReference type="InterPro" id="IPR043502">
    <property type="entry name" value="DNA/RNA_pol_sf"/>
</dbReference>
<evidence type="ECO:0000313" key="5">
    <source>
        <dbReference type="Proteomes" id="UP000717996"/>
    </source>
</evidence>
<dbReference type="AlphaFoldDB" id="A0A9P6XTK8"/>
<accession>A0A9P6XTK8</accession>